<keyword evidence="1" id="KW-1133">Transmembrane helix</keyword>
<dbReference type="Gene3D" id="2.60.40.1120">
    <property type="entry name" value="Carboxypeptidase-like, regulatory domain"/>
    <property type="match status" value="1"/>
</dbReference>
<proteinExistence type="predicted"/>
<reference evidence="2 3" key="1">
    <citation type="journal article" date="2016" name="Nat. Commun.">
        <title>Thousands of microbial genomes shed light on interconnected biogeochemical processes in an aquifer system.</title>
        <authorList>
            <person name="Anantharaman K."/>
            <person name="Brown C.T."/>
            <person name="Hug L.A."/>
            <person name="Sharon I."/>
            <person name="Castelle C.J."/>
            <person name="Probst A.J."/>
            <person name="Thomas B.C."/>
            <person name="Singh A."/>
            <person name="Wilkins M.J."/>
            <person name="Karaoz U."/>
            <person name="Brodie E.L."/>
            <person name="Williams K.H."/>
            <person name="Hubbard S.S."/>
            <person name="Banfield J.F."/>
        </authorList>
    </citation>
    <scope>NUCLEOTIDE SEQUENCE [LARGE SCALE GENOMIC DNA]</scope>
</reference>
<dbReference type="STRING" id="1802229.A2401_00155"/>
<keyword evidence="1" id="KW-0472">Membrane</keyword>
<feature type="transmembrane region" description="Helical" evidence="1">
    <location>
        <begin position="360"/>
        <end position="383"/>
    </location>
</feature>
<evidence type="ECO:0000256" key="1">
    <source>
        <dbReference type="SAM" id="Phobius"/>
    </source>
</evidence>
<gene>
    <name evidence="2" type="ORF">A2401_00155</name>
</gene>
<dbReference type="AlphaFoldDB" id="A0A1G2JCS2"/>
<dbReference type="SUPFAM" id="SSF49464">
    <property type="entry name" value="Carboxypeptidase regulatory domain-like"/>
    <property type="match status" value="1"/>
</dbReference>
<dbReference type="InterPro" id="IPR008969">
    <property type="entry name" value="CarboxyPept-like_regulatory"/>
</dbReference>
<dbReference type="EMBL" id="MHPP01000009">
    <property type="protein sequence ID" value="OGZ84919.1"/>
    <property type="molecule type" value="Genomic_DNA"/>
</dbReference>
<organism evidence="2 3">
    <name type="scientific">Candidatus Staskawiczbacteria bacterium RIFOXYC1_FULL_38_18</name>
    <dbReference type="NCBI Taxonomy" id="1802229"/>
    <lineage>
        <taxon>Bacteria</taxon>
        <taxon>Candidatus Staskawicziibacteriota</taxon>
    </lineage>
</organism>
<protein>
    <submittedName>
        <fullName evidence="2">Uncharacterized protein</fullName>
    </submittedName>
</protein>
<accession>A0A1G2JCS2</accession>
<name>A0A1G2JCS2_9BACT</name>
<evidence type="ECO:0000313" key="3">
    <source>
        <dbReference type="Proteomes" id="UP000177751"/>
    </source>
</evidence>
<evidence type="ECO:0000313" key="2">
    <source>
        <dbReference type="EMBL" id="OGZ84919.1"/>
    </source>
</evidence>
<keyword evidence="1" id="KW-0812">Transmembrane</keyword>
<dbReference type="Proteomes" id="UP000177751">
    <property type="component" value="Unassembled WGS sequence"/>
</dbReference>
<comment type="caution">
    <text evidence="2">The sequence shown here is derived from an EMBL/GenBank/DDBJ whole genome shotgun (WGS) entry which is preliminary data.</text>
</comment>
<sequence length="394" mass="43657">MALQGWDIMDVIPVSELALTPVNSSISFFANRITQFRDALTAFEIDVESLSDIQKVVGTELYLPGLTRVALTEAEILTANKFAAVQGMPIANMSYEAKQKIPSDIVFVRFGGELIDYNVAISVDTHGQVLQKINTLAGKPMELVIKPDAPARSVTGFMTLNKVAVGQEQTNILGYMTKLLTASLVDSISPRTLEISGENILFVNKFAYVEVSPGIYRASVSAPQAEGEYDISTVIAYQDINIAPKETKMTAIVNPEGYVFSQLSDGKLRIKGASVSLLWLNPSTGSGQVPEWELWPADRFLQKNPVLTDDTGKYSFLVPEGTYKVKATAFNYTIFESEPFSMKQDIVVNTNIELFKKAGWFSWINWQSIITILLVILIGYNIWQKVESNKLKIK</sequence>